<dbReference type="STRING" id="870435.A0A0C3K110"/>
<feature type="transmembrane region" description="Helical" evidence="10">
    <location>
        <begin position="77"/>
        <end position="97"/>
    </location>
</feature>
<dbReference type="PRINTS" id="PR00783">
    <property type="entry name" value="MINTRINSICP"/>
</dbReference>
<reference evidence="12" key="2">
    <citation type="submission" date="2015-01" db="EMBL/GenBank/DDBJ databases">
        <title>Evolutionary Origins and Diversification of the Mycorrhizal Mutualists.</title>
        <authorList>
            <consortium name="DOE Joint Genome Institute"/>
            <consortium name="Mycorrhizal Genomics Consortium"/>
            <person name="Kohler A."/>
            <person name="Kuo A."/>
            <person name="Nagy L.G."/>
            <person name="Floudas D."/>
            <person name="Copeland A."/>
            <person name="Barry K.W."/>
            <person name="Cichocki N."/>
            <person name="Veneault-Fourrey C."/>
            <person name="LaButti K."/>
            <person name="Lindquist E.A."/>
            <person name="Lipzen A."/>
            <person name="Lundell T."/>
            <person name="Morin E."/>
            <person name="Murat C."/>
            <person name="Riley R."/>
            <person name="Ohm R."/>
            <person name="Sun H."/>
            <person name="Tunlid A."/>
            <person name="Henrissat B."/>
            <person name="Grigoriev I.V."/>
            <person name="Hibbett D.S."/>
            <person name="Martin F."/>
        </authorList>
    </citation>
    <scope>NUCLEOTIDE SEQUENCE [LARGE SCALE GENOMIC DNA]</scope>
    <source>
        <strain evidence="12">Marx 270</strain>
    </source>
</reference>
<evidence type="ECO:0000256" key="6">
    <source>
        <dbReference type="ARBA" id="ARBA00022989"/>
    </source>
</evidence>
<dbReference type="AlphaFoldDB" id="A0A0C3K110"/>
<dbReference type="InterPro" id="IPR000425">
    <property type="entry name" value="MIP"/>
</dbReference>
<evidence type="ECO:0000256" key="4">
    <source>
        <dbReference type="ARBA" id="ARBA00022692"/>
    </source>
</evidence>
<dbReference type="Pfam" id="PF00230">
    <property type="entry name" value="MIP"/>
    <property type="match status" value="1"/>
</dbReference>
<keyword evidence="4 9" id="KW-0812">Transmembrane</keyword>
<keyword evidence="6 10" id="KW-1133">Transmembrane helix</keyword>
<dbReference type="HOGENOM" id="CLU_020019_9_0_1"/>
<keyword evidence="5" id="KW-0677">Repeat</keyword>
<feature type="transmembrane region" description="Helical" evidence="10">
    <location>
        <begin position="127"/>
        <end position="149"/>
    </location>
</feature>
<name>A0A0C3K110_PISTI</name>
<dbReference type="OrthoDB" id="3222at2759"/>
<dbReference type="GO" id="GO:0005886">
    <property type="term" value="C:plasma membrane"/>
    <property type="evidence" value="ECO:0007669"/>
    <property type="project" value="TreeGrafter"/>
</dbReference>
<feature type="transmembrane region" description="Helical" evidence="10">
    <location>
        <begin position="215"/>
        <end position="240"/>
    </location>
</feature>
<dbReference type="GO" id="GO:0015250">
    <property type="term" value="F:water channel activity"/>
    <property type="evidence" value="ECO:0007669"/>
    <property type="project" value="TreeGrafter"/>
</dbReference>
<protein>
    <recommendedName>
        <fullName evidence="13">Aquaporin</fullName>
    </recommendedName>
</protein>
<dbReference type="InterPro" id="IPR050363">
    <property type="entry name" value="MIP/Aquaporin"/>
</dbReference>
<dbReference type="InterPro" id="IPR023271">
    <property type="entry name" value="Aquaporin-like"/>
</dbReference>
<keyword evidence="12" id="KW-1185">Reference proteome</keyword>
<dbReference type="InterPro" id="IPR022357">
    <property type="entry name" value="MIP_CS"/>
</dbReference>
<evidence type="ECO:0000256" key="2">
    <source>
        <dbReference type="ARBA" id="ARBA00006175"/>
    </source>
</evidence>
<dbReference type="Gene3D" id="1.20.1080.10">
    <property type="entry name" value="Glycerol uptake facilitator protein"/>
    <property type="match status" value="1"/>
</dbReference>
<evidence type="ECO:0000256" key="5">
    <source>
        <dbReference type="ARBA" id="ARBA00022737"/>
    </source>
</evidence>
<evidence type="ECO:0000256" key="8">
    <source>
        <dbReference type="ARBA" id="ARBA00034651"/>
    </source>
</evidence>
<accession>A0A0C3K110</accession>
<dbReference type="CDD" id="cd00333">
    <property type="entry name" value="MIP"/>
    <property type="match status" value="1"/>
</dbReference>
<evidence type="ECO:0008006" key="13">
    <source>
        <dbReference type="Google" id="ProtNLM"/>
    </source>
</evidence>
<dbReference type="FunFam" id="1.20.1080.10:FF:000027">
    <property type="entry name" value="MIP aquaporin"/>
    <property type="match status" value="1"/>
</dbReference>
<dbReference type="Proteomes" id="UP000054217">
    <property type="component" value="Unassembled WGS sequence"/>
</dbReference>
<reference evidence="11 12" key="1">
    <citation type="submission" date="2014-04" db="EMBL/GenBank/DDBJ databases">
        <authorList>
            <consortium name="DOE Joint Genome Institute"/>
            <person name="Kuo A."/>
            <person name="Kohler A."/>
            <person name="Costa M.D."/>
            <person name="Nagy L.G."/>
            <person name="Floudas D."/>
            <person name="Copeland A."/>
            <person name="Barry K.W."/>
            <person name="Cichocki N."/>
            <person name="Veneault-Fourrey C."/>
            <person name="LaButti K."/>
            <person name="Lindquist E.A."/>
            <person name="Lipzen A."/>
            <person name="Lundell T."/>
            <person name="Morin E."/>
            <person name="Murat C."/>
            <person name="Sun H."/>
            <person name="Tunlid A."/>
            <person name="Henrissat B."/>
            <person name="Grigoriev I.V."/>
            <person name="Hibbett D.S."/>
            <person name="Martin F."/>
            <person name="Nordberg H.P."/>
            <person name="Cantor M.N."/>
            <person name="Hua S.X."/>
        </authorList>
    </citation>
    <scope>NUCLEOTIDE SEQUENCE [LARGE SCALE GENOMIC DNA]</scope>
    <source>
        <strain evidence="11 12">Marx 270</strain>
    </source>
</reference>
<comment type="catalytic activity">
    <reaction evidence="8">
        <text>H2O(in) = H2O(out)</text>
        <dbReference type="Rhea" id="RHEA:29667"/>
        <dbReference type="ChEBI" id="CHEBI:15377"/>
    </reaction>
</comment>
<dbReference type="PANTHER" id="PTHR43829">
    <property type="entry name" value="AQUAPORIN OR AQUAGLYCEROPORIN RELATED"/>
    <property type="match status" value="1"/>
</dbReference>
<comment type="subcellular location">
    <subcellularLocation>
        <location evidence="1">Membrane</location>
        <topology evidence="1">Multi-pass membrane protein</topology>
    </subcellularLocation>
</comment>
<dbReference type="GO" id="GO:0015254">
    <property type="term" value="F:glycerol channel activity"/>
    <property type="evidence" value="ECO:0007669"/>
    <property type="project" value="TreeGrafter"/>
</dbReference>
<dbReference type="NCBIfam" id="TIGR00861">
    <property type="entry name" value="MIP"/>
    <property type="match status" value="1"/>
</dbReference>
<evidence type="ECO:0000256" key="1">
    <source>
        <dbReference type="ARBA" id="ARBA00004141"/>
    </source>
</evidence>
<keyword evidence="3 9" id="KW-0813">Transport</keyword>
<dbReference type="PRINTS" id="PR02019">
    <property type="entry name" value="AQUAPORIN7"/>
</dbReference>
<dbReference type="FunCoup" id="A0A0C3K110">
    <property type="interactions" value="46"/>
</dbReference>
<sequence length="250" mass="26555">MILIIFGCGGNCQVVLSSNTAVSATAKGEYLSLNFGWAVGVALGVLVSGGVSGGHLNPAVTLALASLRDFPWRKVPYYILAQLLGALCGGGIIYANYYHAINAYEGGSDVRTISRTGDLFATYAADYMTSVSCFFSEFLASAMLIIAILAATDKRNGPVSVWLVTLTVFTAILGIGLALGMETGFAINPARDFGPRLLTAMVGYGKDVFTFRNQYWLWCPILAPILGMQVGGLVYDLLIYTGSESIVNKS</sequence>
<dbReference type="PANTHER" id="PTHR43829:SF9">
    <property type="entry name" value="AQUAPORIN-9"/>
    <property type="match status" value="1"/>
</dbReference>
<dbReference type="SUPFAM" id="SSF81338">
    <property type="entry name" value="Aquaporin-like"/>
    <property type="match status" value="1"/>
</dbReference>
<proteinExistence type="inferred from homology"/>
<dbReference type="InParanoid" id="A0A0C3K110"/>
<organism evidence="11 12">
    <name type="scientific">Pisolithus tinctorius Marx 270</name>
    <dbReference type="NCBI Taxonomy" id="870435"/>
    <lineage>
        <taxon>Eukaryota</taxon>
        <taxon>Fungi</taxon>
        <taxon>Dikarya</taxon>
        <taxon>Basidiomycota</taxon>
        <taxon>Agaricomycotina</taxon>
        <taxon>Agaricomycetes</taxon>
        <taxon>Agaricomycetidae</taxon>
        <taxon>Boletales</taxon>
        <taxon>Sclerodermatineae</taxon>
        <taxon>Pisolithaceae</taxon>
        <taxon>Pisolithus</taxon>
    </lineage>
</organism>
<evidence type="ECO:0000313" key="11">
    <source>
        <dbReference type="EMBL" id="KIO03277.1"/>
    </source>
</evidence>
<keyword evidence="7 10" id="KW-0472">Membrane</keyword>
<evidence type="ECO:0000256" key="3">
    <source>
        <dbReference type="ARBA" id="ARBA00022448"/>
    </source>
</evidence>
<evidence type="ECO:0000256" key="9">
    <source>
        <dbReference type="RuleBase" id="RU000477"/>
    </source>
</evidence>
<dbReference type="EMBL" id="KN831977">
    <property type="protein sequence ID" value="KIO03277.1"/>
    <property type="molecule type" value="Genomic_DNA"/>
</dbReference>
<comment type="similarity">
    <text evidence="2 9">Belongs to the MIP/aquaporin (TC 1.A.8) family.</text>
</comment>
<feature type="transmembrane region" description="Helical" evidence="10">
    <location>
        <begin position="35"/>
        <end position="56"/>
    </location>
</feature>
<gene>
    <name evidence="11" type="ORF">M404DRAFT_627218</name>
</gene>
<feature type="transmembrane region" description="Helical" evidence="10">
    <location>
        <begin position="161"/>
        <end position="181"/>
    </location>
</feature>
<evidence type="ECO:0000313" key="12">
    <source>
        <dbReference type="Proteomes" id="UP000054217"/>
    </source>
</evidence>
<evidence type="ECO:0000256" key="7">
    <source>
        <dbReference type="ARBA" id="ARBA00023136"/>
    </source>
</evidence>
<dbReference type="PROSITE" id="PS00221">
    <property type="entry name" value="MIP"/>
    <property type="match status" value="1"/>
</dbReference>
<evidence type="ECO:0000256" key="10">
    <source>
        <dbReference type="SAM" id="Phobius"/>
    </source>
</evidence>